<evidence type="ECO:0000256" key="3">
    <source>
        <dbReference type="ARBA" id="ARBA00022801"/>
    </source>
</evidence>
<organism evidence="7 8">
    <name type="scientific">Microscilla marina ATCC 23134</name>
    <dbReference type="NCBI Taxonomy" id="313606"/>
    <lineage>
        <taxon>Bacteria</taxon>
        <taxon>Pseudomonadati</taxon>
        <taxon>Bacteroidota</taxon>
        <taxon>Cytophagia</taxon>
        <taxon>Cytophagales</taxon>
        <taxon>Microscillaceae</taxon>
        <taxon>Microscilla</taxon>
    </lineage>
</organism>
<evidence type="ECO:0000313" key="7">
    <source>
        <dbReference type="EMBL" id="EAY26467.1"/>
    </source>
</evidence>
<dbReference type="SMART" id="SM00245">
    <property type="entry name" value="TSPc"/>
    <property type="match status" value="1"/>
</dbReference>
<dbReference type="GO" id="GO:0004175">
    <property type="term" value="F:endopeptidase activity"/>
    <property type="evidence" value="ECO:0007669"/>
    <property type="project" value="TreeGrafter"/>
</dbReference>
<dbReference type="InterPro" id="IPR005151">
    <property type="entry name" value="Tail-specific_protease"/>
</dbReference>
<dbReference type="Gene3D" id="3.90.226.10">
    <property type="entry name" value="2-enoyl-CoA Hydratase, Chain A, domain 1"/>
    <property type="match status" value="1"/>
</dbReference>
<dbReference type="Gene3D" id="3.30.750.44">
    <property type="match status" value="1"/>
</dbReference>
<gene>
    <name evidence="7" type="ORF">M23134_07062</name>
</gene>
<dbReference type="Gene3D" id="2.30.42.10">
    <property type="match status" value="1"/>
</dbReference>
<keyword evidence="8" id="KW-1185">Reference proteome</keyword>
<proteinExistence type="inferred from homology"/>
<keyword evidence="4 5" id="KW-0720">Serine protease</keyword>
<feature type="domain" description="PDZ" evidence="6">
    <location>
        <begin position="81"/>
        <end position="162"/>
    </location>
</feature>
<dbReference type="Proteomes" id="UP000004095">
    <property type="component" value="Unassembled WGS sequence"/>
</dbReference>
<dbReference type="GO" id="GO:0006508">
    <property type="term" value="P:proteolysis"/>
    <property type="evidence" value="ECO:0007669"/>
    <property type="project" value="UniProtKB-KW"/>
</dbReference>
<dbReference type="CDD" id="cd07560">
    <property type="entry name" value="Peptidase_S41_CPP"/>
    <property type="match status" value="1"/>
</dbReference>
<dbReference type="NCBIfam" id="TIGR00225">
    <property type="entry name" value="prc"/>
    <property type="match status" value="1"/>
</dbReference>
<dbReference type="GO" id="GO:0030288">
    <property type="term" value="C:outer membrane-bounded periplasmic space"/>
    <property type="evidence" value="ECO:0007669"/>
    <property type="project" value="TreeGrafter"/>
</dbReference>
<evidence type="ECO:0000259" key="6">
    <source>
        <dbReference type="PROSITE" id="PS50106"/>
    </source>
</evidence>
<keyword evidence="3 5" id="KW-0378">Hydrolase</keyword>
<dbReference type="Pfam" id="PF03572">
    <property type="entry name" value="Peptidase_S41"/>
    <property type="match status" value="1"/>
</dbReference>
<dbReference type="eggNOG" id="COG0793">
    <property type="taxonomic scope" value="Bacteria"/>
</dbReference>
<dbReference type="InterPro" id="IPR029045">
    <property type="entry name" value="ClpP/crotonase-like_dom_sf"/>
</dbReference>
<evidence type="ECO:0000256" key="4">
    <source>
        <dbReference type="ARBA" id="ARBA00022825"/>
    </source>
</evidence>
<dbReference type="Pfam" id="PF13180">
    <property type="entry name" value="PDZ_2"/>
    <property type="match status" value="1"/>
</dbReference>
<dbReference type="SUPFAM" id="SSF52096">
    <property type="entry name" value="ClpP/crotonase"/>
    <property type="match status" value="1"/>
</dbReference>
<name>A1ZT77_MICM2</name>
<accession>A1ZT77</accession>
<dbReference type="InterPro" id="IPR004447">
    <property type="entry name" value="Peptidase_S41A"/>
</dbReference>
<dbReference type="InterPro" id="IPR036034">
    <property type="entry name" value="PDZ_sf"/>
</dbReference>
<dbReference type="PANTHER" id="PTHR32060:SF30">
    <property type="entry name" value="CARBOXY-TERMINAL PROCESSING PROTEASE CTPA"/>
    <property type="match status" value="1"/>
</dbReference>
<evidence type="ECO:0000256" key="1">
    <source>
        <dbReference type="ARBA" id="ARBA00009179"/>
    </source>
</evidence>
<dbReference type="GO" id="GO:0007165">
    <property type="term" value="P:signal transduction"/>
    <property type="evidence" value="ECO:0007669"/>
    <property type="project" value="TreeGrafter"/>
</dbReference>
<comment type="similarity">
    <text evidence="1 5">Belongs to the peptidase S41A family.</text>
</comment>
<dbReference type="PROSITE" id="PS50106">
    <property type="entry name" value="PDZ"/>
    <property type="match status" value="1"/>
</dbReference>
<dbReference type="PANTHER" id="PTHR32060">
    <property type="entry name" value="TAIL-SPECIFIC PROTEASE"/>
    <property type="match status" value="1"/>
</dbReference>
<dbReference type="SMART" id="SM00228">
    <property type="entry name" value="PDZ"/>
    <property type="match status" value="1"/>
</dbReference>
<reference evidence="7 8" key="1">
    <citation type="submission" date="2007-01" db="EMBL/GenBank/DDBJ databases">
        <authorList>
            <person name="Haygood M."/>
            <person name="Podell S."/>
            <person name="Anderson C."/>
            <person name="Hopkinson B."/>
            <person name="Roe K."/>
            <person name="Barbeau K."/>
            <person name="Gaasterland T."/>
            <person name="Ferriera S."/>
            <person name="Johnson J."/>
            <person name="Kravitz S."/>
            <person name="Beeson K."/>
            <person name="Sutton G."/>
            <person name="Rogers Y.-H."/>
            <person name="Friedman R."/>
            <person name="Frazier M."/>
            <person name="Venter J.C."/>
        </authorList>
    </citation>
    <scope>NUCLEOTIDE SEQUENCE [LARGE SCALE GENOMIC DNA]</scope>
    <source>
        <strain evidence="7 8">ATCC 23134</strain>
    </source>
</reference>
<dbReference type="EMBL" id="AAWS01000034">
    <property type="protein sequence ID" value="EAY26467.1"/>
    <property type="molecule type" value="Genomic_DNA"/>
</dbReference>
<dbReference type="AlphaFoldDB" id="A1ZT77"/>
<dbReference type="FunFam" id="2.30.42.10:FF:000063">
    <property type="entry name" value="Peptidase, S41 family"/>
    <property type="match status" value="1"/>
</dbReference>
<dbReference type="InterPro" id="IPR001478">
    <property type="entry name" value="PDZ"/>
</dbReference>
<evidence type="ECO:0000256" key="5">
    <source>
        <dbReference type="RuleBase" id="RU004404"/>
    </source>
</evidence>
<dbReference type="EC" id="3.4.21.-" evidence="7"/>
<comment type="caution">
    <text evidence="7">The sequence shown here is derived from an EMBL/GenBank/DDBJ whole genome shotgun (WGS) entry which is preliminary data.</text>
</comment>
<protein>
    <submittedName>
        <fullName evidence="7">Carboxyl-terminal protease</fullName>
        <ecNumber evidence="7">3.4.21.-</ecNumber>
    </submittedName>
</protein>
<evidence type="ECO:0000313" key="8">
    <source>
        <dbReference type="Proteomes" id="UP000004095"/>
    </source>
</evidence>
<dbReference type="SUPFAM" id="SSF50156">
    <property type="entry name" value="PDZ domain-like"/>
    <property type="match status" value="1"/>
</dbReference>
<keyword evidence="2 5" id="KW-0645">Protease</keyword>
<evidence type="ECO:0000256" key="2">
    <source>
        <dbReference type="ARBA" id="ARBA00022670"/>
    </source>
</evidence>
<dbReference type="CDD" id="cd06782">
    <property type="entry name" value="cpPDZ_CPP-like"/>
    <property type="match status" value="1"/>
</dbReference>
<dbReference type="GO" id="GO:0008236">
    <property type="term" value="F:serine-type peptidase activity"/>
    <property type="evidence" value="ECO:0007669"/>
    <property type="project" value="UniProtKB-KW"/>
</dbReference>
<sequence>MGLALAGGMLLGANMFGGGTANVKGIKDGYLKIKEILTHIDNRYVDTVNTDDLVDYSIEKMLEKLDPHSSYIPKKNIREAKAQLEGSYDGIGIEFNIFKDTIYVVAPLSGGPSEKAGLQSGDKIIKVNGESVAGIKIKNQGVRKRLLGKKGSKVKIAIKRSGVNELMEFTITRDKIPQNSVEVSYMIDEKTGFIKVSRFARRTYIEFREALEGLRKKGMKRMVLDLRDNPGGYMDRAIKMADEFLSGNPKIVYTNGKGSRYDSEARARFTGLFEQGPLIVLINEGSASASEIVSGALQDNDRALIVGRRSFGKGLVQLPIDLQDGSELRLTISRYYTPSGRSIQKPYGKNPKEYRSDLLKRYKSGELFSADSIKFNDSLKYTTVRKKRTVYGGGGIMPDYFIPIDTSRNSKYYRNLSVKNVFQEYSFKYYKNNQKKLEAYKLDDYIKTFSVSPAMVKDVIAMGKKAGVKYNAKEFKRSEKLIKTLIKALVGRRVWKEQGFYPIWYSIDRTYVKALELFDKAAAIQE</sequence>
<dbReference type="MEROPS" id="S41.004"/>